<dbReference type="EMBL" id="JAERRC010000030">
    <property type="protein sequence ID" value="MBL0706384.1"/>
    <property type="molecule type" value="Genomic_DNA"/>
</dbReference>
<dbReference type="Proteomes" id="UP000639051">
    <property type="component" value="Unassembled WGS sequence"/>
</dbReference>
<keyword evidence="3" id="KW-1185">Reference proteome</keyword>
<comment type="caution">
    <text evidence="2">The sequence shown here is derived from an EMBL/GenBank/DDBJ whole genome shotgun (WGS) entry which is preliminary data.</text>
</comment>
<dbReference type="InterPro" id="IPR051781">
    <property type="entry name" value="Metallo-dep_Hydrolase"/>
</dbReference>
<dbReference type="InterPro" id="IPR006680">
    <property type="entry name" value="Amidohydro-rel"/>
</dbReference>
<sequence>MQSVLHLTGPVLLGPFQECAEAWIVDGRITYTQPPGPAVQLAGWVLPGLVDAHCHIGLVAGGAPDRDAALAHARAEAAAGVLLVRDCGSPTDTRFLRTHDAVPRLVRAGRHLARSRRYLRGLALEVDPEGLVDAVRAEARAGDGWVKIVADWIDRDAGDLAPAFPPAVVREAVAAAHGEGARVTAHTFAEETIDHLLDAGIDCLEHATGLQVRHIPRLAESRIPIVPTLVNIATFPGIADRGEAKFPRYAAHMRALWEGRHERIAAAHAAGVPIYAGTDAGTVIAHGRIADEVAELARAIGVPAALDAAAWAARDWLGAAGIAEGDPADVVLYAEDPRREAATLASPLHVLRDGVRIAGEGRNKGACLKLQVNVHLMPDPSSRRTR</sequence>
<dbReference type="RefSeq" id="WP_189692785.1">
    <property type="nucleotide sequence ID" value="NZ_BNCM01000003.1"/>
</dbReference>
<dbReference type="InterPro" id="IPR032466">
    <property type="entry name" value="Metal_Hydrolase"/>
</dbReference>
<reference evidence="2 3" key="1">
    <citation type="submission" date="2021-01" db="EMBL/GenBank/DDBJ databases">
        <title>Genome public.</title>
        <authorList>
            <person name="Liu C."/>
            <person name="Sun Q."/>
        </authorList>
    </citation>
    <scope>NUCLEOTIDE SEQUENCE [LARGE SCALE GENOMIC DNA]</scope>
    <source>
        <strain evidence="2 3">JC656</strain>
    </source>
</reference>
<dbReference type="Gene3D" id="2.30.40.10">
    <property type="entry name" value="Urease, subunit C, domain 1"/>
    <property type="match status" value="1"/>
</dbReference>
<evidence type="ECO:0000259" key="1">
    <source>
        <dbReference type="Pfam" id="PF01979"/>
    </source>
</evidence>
<dbReference type="SUPFAM" id="SSF51556">
    <property type="entry name" value="Metallo-dependent hydrolases"/>
    <property type="match status" value="1"/>
</dbReference>
<dbReference type="PANTHER" id="PTHR43135:SF4">
    <property type="entry name" value="AMIDOHYDROLASE-RELATED DOMAIN-CONTAINING PROTEIN"/>
    <property type="match status" value="1"/>
</dbReference>
<proteinExistence type="predicted"/>
<protein>
    <submittedName>
        <fullName evidence="2">Amidohydrolase family protein</fullName>
    </submittedName>
</protein>
<dbReference type="Pfam" id="PF01979">
    <property type="entry name" value="Amidohydro_1"/>
    <property type="match status" value="1"/>
</dbReference>
<evidence type="ECO:0000313" key="3">
    <source>
        <dbReference type="Proteomes" id="UP000639051"/>
    </source>
</evidence>
<dbReference type="InterPro" id="IPR011059">
    <property type="entry name" value="Metal-dep_hydrolase_composite"/>
</dbReference>
<evidence type="ECO:0000313" key="2">
    <source>
        <dbReference type="EMBL" id="MBL0706384.1"/>
    </source>
</evidence>
<dbReference type="PANTHER" id="PTHR43135">
    <property type="entry name" value="ALPHA-D-RIBOSE 1-METHYLPHOSPHONATE 5-TRIPHOSPHATE DIPHOSPHATASE"/>
    <property type="match status" value="1"/>
</dbReference>
<name>A0ABS1K3W7_9MICC</name>
<feature type="domain" description="Amidohydrolase-related" evidence="1">
    <location>
        <begin position="44"/>
        <end position="345"/>
    </location>
</feature>
<organism evidence="2 3">
    <name type="scientific">Sinomonas cellulolyticus</name>
    <dbReference type="NCBI Taxonomy" id="2801916"/>
    <lineage>
        <taxon>Bacteria</taxon>
        <taxon>Bacillati</taxon>
        <taxon>Actinomycetota</taxon>
        <taxon>Actinomycetes</taxon>
        <taxon>Micrococcales</taxon>
        <taxon>Micrococcaceae</taxon>
        <taxon>Sinomonas</taxon>
    </lineage>
</organism>
<dbReference type="Gene3D" id="3.20.20.140">
    <property type="entry name" value="Metal-dependent hydrolases"/>
    <property type="match status" value="1"/>
</dbReference>
<accession>A0ABS1K3W7</accession>
<gene>
    <name evidence="2" type="ORF">JJE72_12860</name>
</gene>